<evidence type="ECO:0000256" key="6">
    <source>
        <dbReference type="ARBA" id="ARBA00022801"/>
    </source>
</evidence>
<keyword evidence="14" id="KW-1185">Reference proteome</keyword>
<dbReference type="Gene3D" id="2.30.42.10">
    <property type="match status" value="1"/>
</dbReference>
<organism evidence="13 14">
    <name type="scientific">Merdimmobilis hominis</name>
    <dbReference type="NCBI Taxonomy" id="2897707"/>
    <lineage>
        <taxon>Bacteria</taxon>
        <taxon>Bacillati</taxon>
        <taxon>Bacillota</taxon>
        <taxon>Clostridia</taxon>
        <taxon>Eubacteriales</taxon>
        <taxon>Oscillospiraceae</taxon>
        <taxon>Merdimmobilis</taxon>
    </lineage>
</organism>
<comment type="cofactor">
    <cofactor evidence="1">
        <name>Zn(2+)</name>
        <dbReference type="ChEBI" id="CHEBI:29105"/>
    </cofactor>
</comment>
<evidence type="ECO:0000259" key="12">
    <source>
        <dbReference type="Pfam" id="PF02163"/>
    </source>
</evidence>
<dbReference type="PANTHER" id="PTHR42837">
    <property type="entry name" value="REGULATOR OF SIGMA-E PROTEASE RSEP"/>
    <property type="match status" value="1"/>
</dbReference>
<protein>
    <submittedName>
        <fullName evidence="13">Site-2 protease family protein</fullName>
    </submittedName>
</protein>
<evidence type="ECO:0000256" key="10">
    <source>
        <dbReference type="ARBA" id="ARBA00023136"/>
    </source>
</evidence>
<comment type="caution">
    <text evidence="13">The sequence shown here is derived from an EMBL/GenBank/DDBJ whole genome shotgun (WGS) entry which is preliminary data.</text>
</comment>
<keyword evidence="5 11" id="KW-0812">Transmembrane</keyword>
<dbReference type="EMBL" id="JACJKY010000012">
    <property type="protein sequence ID" value="MBM6921174.1"/>
    <property type="molecule type" value="Genomic_DNA"/>
</dbReference>
<dbReference type="GO" id="GO:0016020">
    <property type="term" value="C:membrane"/>
    <property type="evidence" value="ECO:0007669"/>
    <property type="project" value="UniProtKB-SubCell"/>
</dbReference>
<reference evidence="13" key="2">
    <citation type="journal article" date="2021" name="Sci. Rep.">
        <title>The distribution of antibiotic resistance genes in chicken gut microbiota commensals.</title>
        <authorList>
            <person name="Juricova H."/>
            <person name="Matiasovicova J."/>
            <person name="Kubasova T."/>
            <person name="Cejkova D."/>
            <person name="Rychlik I."/>
        </authorList>
    </citation>
    <scope>NUCLEOTIDE SEQUENCE</scope>
    <source>
        <strain evidence="13">An559</strain>
    </source>
</reference>
<evidence type="ECO:0000313" key="14">
    <source>
        <dbReference type="Proteomes" id="UP000774750"/>
    </source>
</evidence>
<evidence type="ECO:0000256" key="3">
    <source>
        <dbReference type="ARBA" id="ARBA00007931"/>
    </source>
</evidence>
<name>A0A939BDK2_9FIRM</name>
<evidence type="ECO:0000256" key="7">
    <source>
        <dbReference type="ARBA" id="ARBA00022833"/>
    </source>
</evidence>
<feature type="transmembrane region" description="Helical" evidence="11">
    <location>
        <begin position="313"/>
        <end position="336"/>
    </location>
</feature>
<keyword evidence="6" id="KW-0378">Hydrolase</keyword>
<keyword evidence="7" id="KW-0862">Zinc</keyword>
<keyword evidence="9" id="KW-0482">Metalloprotease</keyword>
<dbReference type="CDD" id="cd06163">
    <property type="entry name" value="S2P-M50_PDZ_RseP-like"/>
    <property type="match status" value="1"/>
</dbReference>
<evidence type="ECO:0000256" key="9">
    <source>
        <dbReference type="ARBA" id="ARBA00023049"/>
    </source>
</evidence>
<dbReference type="InterPro" id="IPR008915">
    <property type="entry name" value="Peptidase_M50"/>
</dbReference>
<feature type="transmembrane region" description="Helical" evidence="11">
    <location>
        <begin position="6"/>
        <end position="25"/>
    </location>
</feature>
<evidence type="ECO:0000256" key="4">
    <source>
        <dbReference type="ARBA" id="ARBA00022670"/>
    </source>
</evidence>
<sequence>MLAIIYTILIFGVLIFVHELGHFLAARLSGVTVLEFAIGMGPAIFKKQGKKTLYSIRLLPIGGYCSMEGETEESDAPGAFKKASKPRRAIILAAGVTMNFLVGFLLMLTTFIGTEVYSTKTVAEFNTADALSNQTGLMVNDTVQKVNGTTIFTANDIVFALLRDDDGIVEMDVLRDGKTVHLSGVEFKVSGEGENRTLDLDFKVYGEKASFLGAFSQALDGTISLVRNTWVSLGDMVTGRVGISELSGPVGVGEVVSQAAQIGWQSVIMIAAFLSISLGIFNSLPIPALDGGHLLLLLIEAIRGKPLNQKLEGILTVIGFAFFILLFIVVTISDVIKLF</sequence>
<dbReference type="RefSeq" id="WP_204446811.1">
    <property type="nucleotide sequence ID" value="NZ_JACJKY010000012.1"/>
</dbReference>
<comment type="similarity">
    <text evidence="3">Belongs to the peptidase M50B family.</text>
</comment>
<proteinExistence type="inferred from homology"/>
<dbReference type="GO" id="GO:0004222">
    <property type="term" value="F:metalloendopeptidase activity"/>
    <property type="evidence" value="ECO:0007669"/>
    <property type="project" value="InterPro"/>
</dbReference>
<feature type="transmembrane region" description="Helical" evidence="11">
    <location>
        <begin position="262"/>
        <end position="281"/>
    </location>
</feature>
<evidence type="ECO:0000256" key="5">
    <source>
        <dbReference type="ARBA" id="ARBA00022692"/>
    </source>
</evidence>
<evidence type="ECO:0000256" key="2">
    <source>
        <dbReference type="ARBA" id="ARBA00004141"/>
    </source>
</evidence>
<feature type="transmembrane region" description="Helical" evidence="11">
    <location>
        <begin position="89"/>
        <end position="112"/>
    </location>
</feature>
<keyword evidence="8 11" id="KW-1133">Transmembrane helix</keyword>
<dbReference type="Proteomes" id="UP000774750">
    <property type="component" value="Unassembled WGS sequence"/>
</dbReference>
<dbReference type="Pfam" id="PF02163">
    <property type="entry name" value="Peptidase_M50"/>
    <property type="match status" value="1"/>
</dbReference>
<evidence type="ECO:0000256" key="11">
    <source>
        <dbReference type="SAM" id="Phobius"/>
    </source>
</evidence>
<keyword evidence="10 11" id="KW-0472">Membrane</keyword>
<evidence type="ECO:0000313" key="13">
    <source>
        <dbReference type="EMBL" id="MBM6921174.1"/>
    </source>
</evidence>
<comment type="subcellular location">
    <subcellularLocation>
        <location evidence="2">Membrane</location>
        <topology evidence="2">Multi-pass membrane protein</topology>
    </subcellularLocation>
</comment>
<accession>A0A939BDK2</accession>
<dbReference type="SUPFAM" id="SSF50156">
    <property type="entry name" value="PDZ domain-like"/>
    <property type="match status" value="1"/>
</dbReference>
<feature type="domain" description="Peptidase M50" evidence="12">
    <location>
        <begin position="6"/>
        <end position="326"/>
    </location>
</feature>
<reference evidence="13" key="1">
    <citation type="submission" date="2020-08" db="EMBL/GenBank/DDBJ databases">
        <authorList>
            <person name="Cejkova D."/>
            <person name="Kubasova T."/>
            <person name="Jahodarova E."/>
            <person name="Rychlik I."/>
        </authorList>
    </citation>
    <scope>NUCLEOTIDE SEQUENCE</scope>
    <source>
        <strain evidence="13">An559</strain>
    </source>
</reference>
<dbReference type="InterPro" id="IPR036034">
    <property type="entry name" value="PDZ_sf"/>
</dbReference>
<dbReference type="AlphaFoldDB" id="A0A939BDK2"/>
<evidence type="ECO:0000256" key="8">
    <source>
        <dbReference type="ARBA" id="ARBA00022989"/>
    </source>
</evidence>
<evidence type="ECO:0000256" key="1">
    <source>
        <dbReference type="ARBA" id="ARBA00001947"/>
    </source>
</evidence>
<gene>
    <name evidence="13" type="ORF">H6A12_08415</name>
</gene>
<dbReference type="GO" id="GO:0006508">
    <property type="term" value="P:proteolysis"/>
    <property type="evidence" value="ECO:0007669"/>
    <property type="project" value="UniProtKB-KW"/>
</dbReference>
<dbReference type="PANTHER" id="PTHR42837:SF2">
    <property type="entry name" value="MEMBRANE METALLOPROTEASE ARASP2, CHLOROPLASTIC-RELATED"/>
    <property type="match status" value="1"/>
</dbReference>
<keyword evidence="4 13" id="KW-0645">Protease</keyword>
<dbReference type="InterPro" id="IPR004387">
    <property type="entry name" value="Pept_M50_Zn"/>
</dbReference>